<accession>A0ABU7BXY8</accession>
<reference evidence="2 3" key="1">
    <citation type="submission" date="2021-07" db="EMBL/GenBank/DDBJ databases">
        <authorList>
            <person name="Palmer J.M."/>
        </authorList>
    </citation>
    <scope>NUCLEOTIDE SEQUENCE [LARGE SCALE GENOMIC DNA]</scope>
    <source>
        <strain evidence="2 3">AT_MEX2019</strain>
        <tissue evidence="2">Muscle</tissue>
    </source>
</reference>
<evidence type="ECO:0000313" key="2">
    <source>
        <dbReference type="EMBL" id="MED6255453.1"/>
    </source>
</evidence>
<keyword evidence="1" id="KW-0472">Membrane</keyword>
<sequence>MLDNEISNVCRQCTGSPGCSQYTHSKPDFVGALTLTSSFSALMPTAFMSSFTSSINLLFGFPHCLPPSSSSLSILLVMYLLFLLFTCPNHLSLASLALSPTHLT</sequence>
<name>A0ABU7BXY8_9TELE</name>
<dbReference type="EMBL" id="JAHUTI010071091">
    <property type="protein sequence ID" value="MED6255453.1"/>
    <property type="molecule type" value="Genomic_DNA"/>
</dbReference>
<comment type="caution">
    <text evidence="2">The sequence shown here is derived from an EMBL/GenBank/DDBJ whole genome shotgun (WGS) entry which is preliminary data.</text>
</comment>
<feature type="transmembrane region" description="Helical" evidence="1">
    <location>
        <begin position="73"/>
        <end position="98"/>
    </location>
</feature>
<dbReference type="Proteomes" id="UP001345963">
    <property type="component" value="Unassembled WGS sequence"/>
</dbReference>
<protein>
    <submittedName>
        <fullName evidence="2">Uncharacterized protein</fullName>
    </submittedName>
</protein>
<gene>
    <name evidence="2" type="ORF">ATANTOWER_010042</name>
</gene>
<evidence type="ECO:0000256" key="1">
    <source>
        <dbReference type="SAM" id="Phobius"/>
    </source>
</evidence>
<evidence type="ECO:0000313" key="3">
    <source>
        <dbReference type="Proteomes" id="UP001345963"/>
    </source>
</evidence>
<keyword evidence="3" id="KW-1185">Reference proteome</keyword>
<keyword evidence="1" id="KW-0812">Transmembrane</keyword>
<keyword evidence="1" id="KW-1133">Transmembrane helix</keyword>
<proteinExistence type="predicted"/>
<organism evidence="2 3">
    <name type="scientific">Ataeniobius toweri</name>
    <dbReference type="NCBI Taxonomy" id="208326"/>
    <lineage>
        <taxon>Eukaryota</taxon>
        <taxon>Metazoa</taxon>
        <taxon>Chordata</taxon>
        <taxon>Craniata</taxon>
        <taxon>Vertebrata</taxon>
        <taxon>Euteleostomi</taxon>
        <taxon>Actinopterygii</taxon>
        <taxon>Neopterygii</taxon>
        <taxon>Teleostei</taxon>
        <taxon>Neoteleostei</taxon>
        <taxon>Acanthomorphata</taxon>
        <taxon>Ovalentaria</taxon>
        <taxon>Atherinomorphae</taxon>
        <taxon>Cyprinodontiformes</taxon>
        <taxon>Goodeidae</taxon>
        <taxon>Ataeniobius</taxon>
    </lineage>
</organism>